<dbReference type="eggNOG" id="COG0406">
    <property type="taxonomic scope" value="Bacteria"/>
</dbReference>
<dbReference type="HOGENOM" id="CLU_1218956_0_0_6"/>
<sequence length="238" mass="26702">MKQPRYILAFIRHAEYDQRPNTPSALQSGALTPIGLQQSRDAAYQLQAFLTENTLSLCPQIECSNALRAWQTADIIQSALQPEHSNALTVHIDPSLHERSVGIMANLTIKEIENYLAQDPRVASPPKNWKSDSHYCLPCEGAESLMQAGERVKTTITRHFNALTQHNHSQVKVMVGHGAAFRHAAHLIGLLKFDEIALLSMHHATPLFFEYCPSSNQWQKIAGEWKNRSTINNTSLID</sequence>
<dbReference type="STRING" id="317025.Tcr_1764"/>
<dbReference type="InterPro" id="IPR029033">
    <property type="entry name" value="His_PPase_superfam"/>
</dbReference>
<dbReference type="EMBL" id="CP000109">
    <property type="protein sequence ID" value="ABB42356.1"/>
    <property type="molecule type" value="Genomic_DNA"/>
</dbReference>
<protein>
    <submittedName>
        <fullName evidence="1">Phosphoglycerate/bisphosphoglycerate mutase</fullName>
    </submittedName>
</protein>
<proteinExistence type="predicted"/>
<name>Q31ER7_HYDCU</name>
<gene>
    <name evidence="1" type="ordered locus">Tcr_1764</name>
</gene>
<dbReference type="Gene3D" id="3.40.50.1240">
    <property type="entry name" value="Phosphoglycerate mutase-like"/>
    <property type="match status" value="1"/>
</dbReference>
<accession>Q31ER7</accession>
<dbReference type="KEGG" id="tcx:Tcr_1764"/>
<evidence type="ECO:0000313" key="1">
    <source>
        <dbReference type="EMBL" id="ABB42356.1"/>
    </source>
</evidence>
<organism evidence="1">
    <name type="scientific">Hydrogenovibrio crunogenus (strain DSM 25203 / XCL-2)</name>
    <name type="common">Thiomicrospira crunogena</name>
    <dbReference type="NCBI Taxonomy" id="317025"/>
    <lineage>
        <taxon>Bacteria</taxon>
        <taxon>Pseudomonadati</taxon>
        <taxon>Pseudomonadota</taxon>
        <taxon>Gammaproteobacteria</taxon>
        <taxon>Thiotrichales</taxon>
        <taxon>Piscirickettsiaceae</taxon>
        <taxon>Hydrogenovibrio</taxon>
    </lineage>
</organism>
<reference evidence="1" key="1">
    <citation type="submission" date="2006-07" db="EMBL/GenBank/DDBJ databases">
        <title>Complete sequence of Thiomicrospira crunogena XCL-2.</title>
        <authorList>
            <consortium name="US DOE Joint Genome Institute"/>
            <person name="Copeland A."/>
            <person name="Lucas S."/>
            <person name="Lapidus A."/>
            <person name="Barry K."/>
            <person name="Detter J.C."/>
            <person name="Glavina del Rio T."/>
            <person name="Hammon N."/>
            <person name="Israni S."/>
            <person name="Dalin E."/>
            <person name="Tice H."/>
            <person name="Pitluck S."/>
            <person name="Chain P."/>
            <person name="Malfatti S."/>
            <person name="Shin M."/>
            <person name="Vergez L."/>
            <person name="Schmutz J."/>
            <person name="Larimer F."/>
            <person name="Land M."/>
            <person name="Hauser L."/>
            <person name="Kyrpides N."/>
            <person name="Lykidis A."/>
            <person name="Scott K.M."/>
            <person name="Sievert S."/>
            <person name="Kerfeld C."/>
            <person name="Freyermuth S."/>
            <person name="Dobrinski K."/>
            <person name="Boller A."/>
            <person name="Fitzpatrick K."/>
            <person name="Thoma P."/>
            <person name="Moore J."/>
            <person name="Richardson P."/>
        </authorList>
    </citation>
    <scope>NUCLEOTIDE SEQUENCE</scope>
    <source>
        <strain evidence="1">XCL-2</strain>
    </source>
</reference>
<dbReference type="SUPFAM" id="SSF53254">
    <property type="entry name" value="Phosphoglycerate mutase-like"/>
    <property type="match status" value="1"/>
</dbReference>
<dbReference type="OrthoDB" id="9781415at2"/>
<dbReference type="Pfam" id="PF00300">
    <property type="entry name" value="His_Phos_1"/>
    <property type="match status" value="1"/>
</dbReference>
<dbReference type="InterPro" id="IPR013078">
    <property type="entry name" value="His_Pase_superF_clade-1"/>
</dbReference>
<dbReference type="AlphaFoldDB" id="Q31ER7"/>